<proteinExistence type="predicted"/>
<evidence type="ECO:0000313" key="5">
    <source>
        <dbReference type="EMBL" id="MBR7839126.1"/>
    </source>
</evidence>
<dbReference type="InterPro" id="IPR032808">
    <property type="entry name" value="DoxX"/>
</dbReference>
<evidence type="ECO:0000256" key="2">
    <source>
        <dbReference type="ARBA" id="ARBA00022692"/>
    </source>
</evidence>
<dbReference type="Proteomes" id="UP000675781">
    <property type="component" value="Unassembled WGS sequence"/>
</dbReference>
<evidence type="ECO:0000313" key="6">
    <source>
        <dbReference type="Proteomes" id="UP000675781"/>
    </source>
</evidence>
<keyword evidence="6" id="KW-1185">Reference proteome</keyword>
<dbReference type="AlphaFoldDB" id="A0A941IWD3"/>
<protein>
    <submittedName>
        <fullName evidence="5">DoxX family protein</fullName>
    </submittedName>
</protein>
<feature type="non-terminal residue" evidence="5">
    <location>
        <position position="55"/>
    </location>
</feature>
<keyword evidence="2" id="KW-0812">Transmembrane</keyword>
<keyword evidence="4" id="KW-0472">Membrane</keyword>
<evidence type="ECO:0000256" key="3">
    <source>
        <dbReference type="ARBA" id="ARBA00022989"/>
    </source>
</evidence>
<dbReference type="Pfam" id="PF13564">
    <property type="entry name" value="DoxX_2"/>
    <property type="match status" value="1"/>
</dbReference>
<organism evidence="5 6">
    <name type="scientific">Actinospica durhamensis</name>
    <dbReference type="NCBI Taxonomy" id="1508375"/>
    <lineage>
        <taxon>Bacteria</taxon>
        <taxon>Bacillati</taxon>
        <taxon>Actinomycetota</taxon>
        <taxon>Actinomycetes</taxon>
        <taxon>Catenulisporales</taxon>
        <taxon>Actinospicaceae</taxon>
        <taxon>Actinospica</taxon>
    </lineage>
</organism>
<gene>
    <name evidence="5" type="ORF">KDL01_38040</name>
</gene>
<reference evidence="5" key="1">
    <citation type="submission" date="2021-04" db="EMBL/GenBank/DDBJ databases">
        <title>Genome based classification of Actinospica acidithermotolerans sp. nov., an actinobacterium isolated from an Indonesian hot spring.</title>
        <authorList>
            <person name="Kusuma A.B."/>
            <person name="Putra K.E."/>
            <person name="Nafisah S."/>
            <person name="Loh J."/>
            <person name="Nouioui I."/>
            <person name="Goodfellow M."/>
        </authorList>
    </citation>
    <scope>NUCLEOTIDE SEQUENCE</scope>
    <source>
        <strain evidence="5">CSCA 57</strain>
    </source>
</reference>
<dbReference type="GO" id="GO:0016020">
    <property type="term" value="C:membrane"/>
    <property type="evidence" value="ECO:0007669"/>
    <property type="project" value="UniProtKB-SubCell"/>
</dbReference>
<comment type="caution">
    <text evidence="5">The sequence shown here is derived from an EMBL/GenBank/DDBJ whole genome shotgun (WGS) entry which is preliminary data.</text>
</comment>
<dbReference type="EMBL" id="JAGSOG010000381">
    <property type="protein sequence ID" value="MBR7839126.1"/>
    <property type="molecule type" value="Genomic_DNA"/>
</dbReference>
<name>A0A941IWD3_9ACTN</name>
<comment type="subcellular location">
    <subcellularLocation>
        <location evidence="1">Membrane</location>
        <topology evidence="1">Multi-pass membrane protein</topology>
    </subcellularLocation>
</comment>
<sequence length="55" mass="6106">MHIAFWITAGVLALFYLYGGGIKVVQSREQLLPMMQWVKDAPMWGVRAIGGVEVA</sequence>
<dbReference type="RefSeq" id="WP_212533567.1">
    <property type="nucleotide sequence ID" value="NZ_JAGSOG010000381.1"/>
</dbReference>
<evidence type="ECO:0000256" key="1">
    <source>
        <dbReference type="ARBA" id="ARBA00004141"/>
    </source>
</evidence>
<evidence type="ECO:0000256" key="4">
    <source>
        <dbReference type="ARBA" id="ARBA00023136"/>
    </source>
</evidence>
<accession>A0A941IWD3</accession>
<keyword evidence="3" id="KW-1133">Transmembrane helix</keyword>